<evidence type="ECO:0000313" key="2">
    <source>
        <dbReference type="Proteomes" id="UP000500806"/>
    </source>
</evidence>
<evidence type="ECO:0000313" key="1">
    <source>
        <dbReference type="EMBL" id="QKM62150.1"/>
    </source>
</evidence>
<organism evidence="1 2">
    <name type="scientific">Polynucleobacter antarcticus</name>
    <dbReference type="NCBI Taxonomy" id="1743162"/>
    <lineage>
        <taxon>Bacteria</taxon>
        <taxon>Pseudomonadati</taxon>
        <taxon>Pseudomonadota</taxon>
        <taxon>Betaproteobacteria</taxon>
        <taxon>Burkholderiales</taxon>
        <taxon>Burkholderiaceae</taxon>
        <taxon>Polynucleobacter</taxon>
    </lineage>
</organism>
<keyword evidence="2" id="KW-1185">Reference proteome</keyword>
<dbReference type="Proteomes" id="UP000500806">
    <property type="component" value="Chromosome"/>
</dbReference>
<proteinExistence type="predicted"/>
<reference evidence="1 2" key="1">
    <citation type="submission" date="2018-04" db="EMBL/GenBank/DDBJ databases">
        <title>Polynucleobacter sp. LimPoW16 genome.</title>
        <authorList>
            <person name="Hahn M.W."/>
        </authorList>
    </citation>
    <scope>NUCLEOTIDE SEQUENCE [LARGE SCALE GENOMIC DNA]</scope>
    <source>
        <strain evidence="1 2">LimPoW16</strain>
    </source>
</reference>
<accession>A0A6M9PH30</accession>
<dbReference type="KEGG" id="pani:DCO16_03085"/>
<gene>
    <name evidence="1" type="ORF">DCO16_03085</name>
</gene>
<dbReference type="EMBL" id="CP028941">
    <property type="protein sequence ID" value="QKM62150.1"/>
    <property type="molecule type" value="Genomic_DNA"/>
</dbReference>
<sequence length="146" mass="16478">MIDKNTDFYPQLIQDLLEDVNLEVHLSSSISDFIIIYSTNPVPDVISNPTIFFKTKMVINGASKCVTVIDSPQQQAENVNLVVNLLKFSDYRVFRVVKGWRLVCSKCNAISEGKIWRISPDICSATHNGIICGHKFTELDKTKVEN</sequence>
<protein>
    <submittedName>
        <fullName evidence="1">Uncharacterized protein</fullName>
    </submittedName>
</protein>
<dbReference type="AlphaFoldDB" id="A0A6M9PH30"/>
<name>A0A6M9PH30_9BURK</name>